<comment type="caution">
    <text evidence="3">The sequence shown here is derived from an EMBL/GenBank/DDBJ whole genome shotgun (WGS) entry which is preliminary data.</text>
</comment>
<gene>
    <name evidence="3" type="ORF">ODALV1_LOCUS5135</name>
</gene>
<evidence type="ECO:0000313" key="4">
    <source>
        <dbReference type="Proteomes" id="UP001642540"/>
    </source>
</evidence>
<feature type="chain" id="PRO_5046612201" evidence="2">
    <location>
        <begin position="25"/>
        <end position="213"/>
    </location>
</feature>
<keyword evidence="1" id="KW-0472">Membrane</keyword>
<protein>
    <submittedName>
        <fullName evidence="3">Uncharacterized protein</fullName>
    </submittedName>
</protein>
<sequence length="213" mass="23061">MEILKFSVLFFVFSSSCCFSSVSSQQQPIAPLGNQQNVHPVHQSSNLGNNPAIADQAVLGSPLDNGEPQTVTNHYPYQSTGLAPTNYHPSYTGPSYGRDVYNSNREGWGSGSGWYPYFGINAGTAWELSAYFGQVFWAVVAVLVAFVACLGVTRLFVGGDVLGGLFQRIKENAPSGRSLDLDNLTNIVYQALETYGKFAAKDVRQGVTQNMKG</sequence>
<evidence type="ECO:0000256" key="1">
    <source>
        <dbReference type="SAM" id="Phobius"/>
    </source>
</evidence>
<evidence type="ECO:0000256" key="2">
    <source>
        <dbReference type="SAM" id="SignalP"/>
    </source>
</evidence>
<keyword evidence="1" id="KW-0812">Transmembrane</keyword>
<feature type="signal peptide" evidence="2">
    <location>
        <begin position="1"/>
        <end position="24"/>
    </location>
</feature>
<reference evidence="3 4" key="1">
    <citation type="submission" date="2024-08" db="EMBL/GenBank/DDBJ databases">
        <authorList>
            <person name="Cucini C."/>
            <person name="Frati F."/>
        </authorList>
    </citation>
    <scope>NUCLEOTIDE SEQUENCE [LARGE SCALE GENOMIC DNA]</scope>
</reference>
<dbReference type="PROSITE" id="PS51257">
    <property type="entry name" value="PROKAR_LIPOPROTEIN"/>
    <property type="match status" value="1"/>
</dbReference>
<evidence type="ECO:0000313" key="3">
    <source>
        <dbReference type="EMBL" id="CAL8082161.1"/>
    </source>
</evidence>
<proteinExistence type="predicted"/>
<keyword evidence="2" id="KW-0732">Signal</keyword>
<keyword evidence="1" id="KW-1133">Transmembrane helix</keyword>
<accession>A0ABP1PY40</accession>
<dbReference type="Proteomes" id="UP001642540">
    <property type="component" value="Unassembled WGS sequence"/>
</dbReference>
<name>A0ABP1PY40_9HEXA</name>
<dbReference type="EMBL" id="CAXLJM020000015">
    <property type="protein sequence ID" value="CAL8082161.1"/>
    <property type="molecule type" value="Genomic_DNA"/>
</dbReference>
<keyword evidence="4" id="KW-1185">Reference proteome</keyword>
<feature type="transmembrane region" description="Helical" evidence="1">
    <location>
        <begin position="135"/>
        <end position="157"/>
    </location>
</feature>
<organism evidence="3 4">
    <name type="scientific">Orchesella dallaii</name>
    <dbReference type="NCBI Taxonomy" id="48710"/>
    <lineage>
        <taxon>Eukaryota</taxon>
        <taxon>Metazoa</taxon>
        <taxon>Ecdysozoa</taxon>
        <taxon>Arthropoda</taxon>
        <taxon>Hexapoda</taxon>
        <taxon>Collembola</taxon>
        <taxon>Entomobryomorpha</taxon>
        <taxon>Entomobryoidea</taxon>
        <taxon>Orchesellidae</taxon>
        <taxon>Orchesellinae</taxon>
        <taxon>Orchesella</taxon>
    </lineage>
</organism>